<dbReference type="SUPFAM" id="SSF57959">
    <property type="entry name" value="Leucine zipper domain"/>
    <property type="match status" value="1"/>
</dbReference>
<accession>A0AAV5AAA2</accession>
<dbReference type="CDD" id="cd14688">
    <property type="entry name" value="bZIP_YAP"/>
    <property type="match status" value="1"/>
</dbReference>
<dbReference type="PROSITE" id="PS00036">
    <property type="entry name" value="BZIP_BASIC"/>
    <property type="match status" value="1"/>
</dbReference>
<feature type="region of interest" description="Disordered" evidence="3">
    <location>
        <begin position="282"/>
        <end position="313"/>
    </location>
</feature>
<protein>
    <recommendedName>
        <fullName evidence="4">BZIP domain-containing protein</fullName>
    </recommendedName>
</protein>
<gene>
    <name evidence="5" type="ORF">Clacol_003878</name>
</gene>
<feature type="compositionally biased region" description="Low complexity" evidence="3">
    <location>
        <begin position="157"/>
        <end position="200"/>
    </location>
</feature>
<dbReference type="GO" id="GO:0090575">
    <property type="term" value="C:RNA polymerase II transcription regulator complex"/>
    <property type="evidence" value="ECO:0007669"/>
    <property type="project" value="TreeGrafter"/>
</dbReference>
<feature type="compositionally biased region" description="Polar residues" evidence="3">
    <location>
        <begin position="1"/>
        <end position="13"/>
    </location>
</feature>
<evidence type="ECO:0000259" key="4">
    <source>
        <dbReference type="PROSITE" id="PS00036"/>
    </source>
</evidence>
<dbReference type="Proteomes" id="UP001050691">
    <property type="component" value="Unassembled WGS sequence"/>
</dbReference>
<feature type="region of interest" description="Disordered" evidence="3">
    <location>
        <begin position="1"/>
        <end position="69"/>
    </location>
</feature>
<keyword evidence="6" id="KW-1185">Reference proteome</keyword>
<sequence>MSSAVASSSTLWAQASKEWIIPAKPKPGRKPKKDPTALAPVDEITEPDSKGRRVQNRAAQRAFRERKQSQLADLQARVQLYEQGEMERNVALQNIAKRLKEENESLRKENTALREELKKLRPDRSSSVETERKRWREESLIPYSHADLTSRKRFKTDSLSDLSPDSLPSTSLSLMTSPASIASSPGSDSTSSSVQNDSYSPVPFSTRSPNPPMYSQTQHPPMNSLYASFQGKHPACMNENRTASSFDPPFDMVDCGFCSDDTPCMCRELALQHVTRIAIHNEVPGTGPTIPTNSSSAGPMGAQSPPEVKMESRGSLSINSTPQMTPVPVPIAPMSSILDNLPAYSPPIPLPRRRTADHPPPSIFPVYPAQSLTLNRSLRQNRSTSPNCTGDPSNCLACSDDPFGKAFCAALGSSIKECNNCPNNEPAFETGFVGCGGCGNPNLCGGAGSNLNSNPPQSSSALGGESNTQASSSNHMSNSSSQTMSCNTAWAQLKSHPNIAFADLTLLANVVARRSKCTGPRVVLSPDPELDALSARRSGRSLDDRGSDDMSVLLTDPHAQYHDRPDSIISRPTEMMIQCGRQRVVEVNAEGVQDALALLDGQFQRS</sequence>
<dbReference type="InterPro" id="IPR046347">
    <property type="entry name" value="bZIP_sf"/>
</dbReference>
<dbReference type="Gene3D" id="1.20.5.170">
    <property type="match status" value="1"/>
</dbReference>
<feature type="compositionally biased region" description="Polar residues" evidence="3">
    <location>
        <begin position="203"/>
        <end position="220"/>
    </location>
</feature>
<evidence type="ECO:0000313" key="6">
    <source>
        <dbReference type="Proteomes" id="UP001050691"/>
    </source>
</evidence>
<evidence type="ECO:0000256" key="2">
    <source>
        <dbReference type="ARBA" id="ARBA00023242"/>
    </source>
</evidence>
<comment type="subcellular location">
    <subcellularLocation>
        <location evidence="1">Nucleus</location>
    </subcellularLocation>
</comment>
<dbReference type="AlphaFoldDB" id="A0AAV5AAA2"/>
<dbReference type="EMBL" id="BPWL01000004">
    <property type="protein sequence ID" value="GJJ09654.1"/>
    <property type="molecule type" value="Genomic_DNA"/>
</dbReference>
<evidence type="ECO:0000256" key="3">
    <source>
        <dbReference type="SAM" id="MobiDB-lite"/>
    </source>
</evidence>
<dbReference type="InterPro" id="IPR004827">
    <property type="entry name" value="bZIP"/>
</dbReference>
<dbReference type="GO" id="GO:0001228">
    <property type="term" value="F:DNA-binding transcription activator activity, RNA polymerase II-specific"/>
    <property type="evidence" value="ECO:0007669"/>
    <property type="project" value="TreeGrafter"/>
</dbReference>
<feature type="region of interest" description="Disordered" evidence="3">
    <location>
        <begin position="155"/>
        <end position="220"/>
    </location>
</feature>
<comment type="caution">
    <text evidence="5">The sequence shown here is derived from an EMBL/GenBank/DDBJ whole genome shotgun (WGS) entry which is preliminary data.</text>
</comment>
<evidence type="ECO:0000313" key="5">
    <source>
        <dbReference type="EMBL" id="GJJ09654.1"/>
    </source>
</evidence>
<dbReference type="PANTHER" id="PTHR40621">
    <property type="entry name" value="TRANSCRIPTION FACTOR KAPC-RELATED"/>
    <property type="match status" value="1"/>
</dbReference>
<dbReference type="InterPro" id="IPR050936">
    <property type="entry name" value="AP-1-like"/>
</dbReference>
<reference evidence="5" key="1">
    <citation type="submission" date="2021-10" db="EMBL/GenBank/DDBJ databases">
        <title>De novo Genome Assembly of Clathrus columnatus (Basidiomycota, Fungi) Using Illumina and Nanopore Sequence Data.</title>
        <authorList>
            <person name="Ogiso-Tanaka E."/>
            <person name="Itagaki H."/>
            <person name="Hosoya T."/>
            <person name="Hosaka K."/>
        </authorList>
    </citation>
    <scope>NUCLEOTIDE SEQUENCE</scope>
    <source>
        <strain evidence="5">MO-923</strain>
    </source>
</reference>
<dbReference type="PANTHER" id="PTHR40621:SF7">
    <property type="entry name" value="BZIP DOMAIN-CONTAINING PROTEIN"/>
    <property type="match status" value="1"/>
</dbReference>
<feature type="region of interest" description="Disordered" evidence="3">
    <location>
        <begin position="453"/>
        <end position="481"/>
    </location>
</feature>
<dbReference type="SMART" id="SM00338">
    <property type="entry name" value="BRLZ"/>
    <property type="match status" value="1"/>
</dbReference>
<feature type="domain" description="BZIP" evidence="4">
    <location>
        <begin position="52"/>
        <end position="66"/>
    </location>
</feature>
<feature type="compositionally biased region" description="Low complexity" evidence="3">
    <location>
        <begin position="468"/>
        <end position="481"/>
    </location>
</feature>
<dbReference type="InterPro" id="IPR018287">
    <property type="entry name" value="Hap4_TF_heteromerisation"/>
</dbReference>
<dbReference type="GO" id="GO:0000976">
    <property type="term" value="F:transcription cis-regulatory region binding"/>
    <property type="evidence" value="ECO:0007669"/>
    <property type="project" value="InterPro"/>
</dbReference>
<keyword evidence="2" id="KW-0539">Nucleus</keyword>
<name>A0AAV5AAA2_9AGAM</name>
<dbReference type="Gene3D" id="1.10.238.100">
    <property type="entry name" value="YAP1 redox domain. Chain B"/>
    <property type="match status" value="1"/>
</dbReference>
<proteinExistence type="predicted"/>
<evidence type="ECO:0000256" key="1">
    <source>
        <dbReference type="ARBA" id="ARBA00004123"/>
    </source>
</evidence>
<dbReference type="Pfam" id="PF10297">
    <property type="entry name" value="Hap4_Hap_bind"/>
    <property type="match status" value="1"/>
</dbReference>
<organism evidence="5 6">
    <name type="scientific">Clathrus columnatus</name>
    <dbReference type="NCBI Taxonomy" id="1419009"/>
    <lineage>
        <taxon>Eukaryota</taxon>
        <taxon>Fungi</taxon>
        <taxon>Dikarya</taxon>
        <taxon>Basidiomycota</taxon>
        <taxon>Agaricomycotina</taxon>
        <taxon>Agaricomycetes</taxon>
        <taxon>Phallomycetidae</taxon>
        <taxon>Phallales</taxon>
        <taxon>Clathraceae</taxon>
        <taxon>Clathrus</taxon>
    </lineage>
</organism>